<feature type="coiled-coil region" evidence="3">
    <location>
        <begin position="475"/>
        <end position="502"/>
    </location>
</feature>
<keyword evidence="1" id="KW-0328">Glycosyltransferase</keyword>
<dbReference type="GO" id="GO:0005829">
    <property type="term" value="C:cytosol"/>
    <property type="evidence" value="ECO:0007669"/>
    <property type="project" value="TreeGrafter"/>
</dbReference>
<dbReference type="Pfam" id="PF01075">
    <property type="entry name" value="Glyco_transf_9"/>
    <property type="match status" value="1"/>
</dbReference>
<dbReference type="Gene3D" id="3.40.50.2000">
    <property type="entry name" value="Glycogen Phosphorylase B"/>
    <property type="match status" value="2"/>
</dbReference>
<dbReference type="InterPro" id="IPR002201">
    <property type="entry name" value="Glyco_trans_9"/>
</dbReference>
<keyword evidence="2" id="KW-0808">Transferase</keyword>
<comment type="caution">
    <text evidence="4">The sequence shown here is derived from an EMBL/GenBank/DDBJ whole genome shotgun (WGS) entry which is preliminary data.</text>
</comment>
<organism evidence="4 5">
    <name type="scientific">Candidatus Desulfatibia profunda</name>
    <dbReference type="NCBI Taxonomy" id="2841695"/>
    <lineage>
        <taxon>Bacteria</taxon>
        <taxon>Pseudomonadati</taxon>
        <taxon>Thermodesulfobacteriota</taxon>
        <taxon>Desulfobacteria</taxon>
        <taxon>Desulfobacterales</taxon>
        <taxon>Desulfobacterales incertae sedis</taxon>
        <taxon>Candidatus Desulfatibia</taxon>
    </lineage>
</organism>
<evidence type="ECO:0000313" key="5">
    <source>
        <dbReference type="Proteomes" id="UP000603434"/>
    </source>
</evidence>
<protein>
    <submittedName>
        <fullName evidence="4">Glycosyltransferase family 9 protein</fullName>
    </submittedName>
</protein>
<accession>A0A8J6NQ67</accession>
<reference evidence="4 5" key="1">
    <citation type="submission" date="2020-08" db="EMBL/GenBank/DDBJ databases">
        <title>Bridging the membrane lipid divide: bacteria of the FCB group superphylum have the potential to synthesize archaeal ether lipids.</title>
        <authorList>
            <person name="Villanueva L."/>
            <person name="Von Meijenfeldt F.A.B."/>
            <person name="Westbye A.B."/>
            <person name="Yadav S."/>
            <person name="Hopmans E.C."/>
            <person name="Dutilh B.E."/>
            <person name="Sinninghe Damste J.S."/>
        </authorList>
    </citation>
    <scope>NUCLEOTIDE SEQUENCE [LARGE SCALE GENOMIC DNA]</scope>
    <source>
        <strain evidence="4">NIOZ-UU30</strain>
    </source>
</reference>
<dbReference type="PANTHER" id="PTHR30160">
    <property type="entry name" value="TETRAACYLDISACCHARIDE 4'-KINASE-RELATED"/>
    <property type="match status" value="1"/>
</dbReference>
<sequence>MSNKKILIIHLSRLGDMMQSLPVVKLLKEDYPESEITYVGIGDFCVPLKNIPWIDNLITIPSHDIKGVSTEDVDIDIEAFDRLFRKTPELTAHYDVLINMTHNRGSSYLSKRIKADEKRGRMFSKENEIVMMGNWAKYLFAIAGNRNDNLLNLVDLYTGMVGVQNRPVMYYLPTNPEIDRQCLSRLKEHGFDSGRLAVGFQLGASKSLRTWPPEYFLRLGEFLDRQLKAQIILFGSEQERALADQFHKSAHFTFIDLIGRTTLADLPSFLKYINVLVSNDTGPMHIAAAVGTKAVGIFMGTAYFRITGPYGAGHVAVQSNYSCAPCLDSTTCAQPLCRKSISPDVVLQGVKLALGLEAGSIAGSNGASLYISDFDRNGTMVYKRLDEKKDHFLPWLRSFHDARACISQSIWNEWLGLKPNSDMPQISGDDDEIAEILQDYKHACLSYGKLYAQGKKACQNIISEFRKAKPRLEFIQDMIAQIEQVEQEIKNLENPLAILKEIHELYSAETEYCNFPRLAHEFMNKYGELDKIIDGFESRLTHISHTICK</sequence>
<dbReference type="GO" id="GO:0009244">
    <property type="term" value="P:lipopolysaccharide core region biosynthetic process"/>
    <property type="evidence" value="ECO:0007669"/>
    <property type="project" value="TreeGrafter"/>
</dbReference>
<evidence type="ECO:0000256" key="3">
    <source>
        <dbReference type="SAM" id="Coils"/>
    </source>
</evidence>
<evidence type="ECO:0000313" key="4">
    <source>
        <dbReference type="EMBL" id="MBC8360184.1"/>
    </source>
</evidence>
<dbReference type="SUPFAM" id="SSF53756">
    <property type="entry name" value="UDP-Glycosyltransferase/glycogen phosphorylase"/>
    <property type="match status" value="1"/>
</dbReference>
<dbReference type="CDD" id="cd03789">
    <property type="entry name" value="GT9_LPS_heptosyltransferase"/>
    <property type="match status" value="1"/>
</dbReference>
<name>A0A8J6NQ67_9BACT</name>
<dbReference type="Proteomes" id="UP000603434">
    <property type="component" value="Unassembled WGS sequence"/>
</dbReference>
<gene>
    <name evidence="4" type="ORF">H8E23_02135</name>
</gene>
<dbReference type="AlphaFoldDB" id="A0A8J6NQ67"/>
<dbReference type="InterPro" id="IPR051199">
    <property type="entry name" value="LPS_LOS_Heptosyltrfase"/>
</dbReference>
<dbReference type="GO" id="GO:0008713">
    <property type="term" value="F:ADP-heptose-lipopolysaccharide heptosyltransferase activity"/>
    <property type="evidence" value="ECO:0007669"/>
    <property type="project" value="TreeGrafter"/>
</dbReference>
<evidence type="ECO:0000256" key="2">
    <source>
        <dbReference type="ARBA" id="ARBA00022679"/>
    </source>
</evidence>
<proteinExistence type="predicted"/>
<evidence type="ECO:0000256" key="1">
    <source>
        <dbReference type="ARBA" id="ARBA00022676"/>
    </source>
</evidence>
<dbReference type="EMBL" id="JACNJH010000073">
    <property type="protein sequence ID" value="MBC8360184.1"/>
    <property type="molecule type" value="Genomic_DNA"/>
</dbReference>
<keyword evidence="3" id="KW-0175">Coiled coil</keyword>
<dbReference type="PANTHER" id="PTHR30160:SF7">
    <property type="entry name" value="ADP-HEPTOSE--LPS HEPTOSYLTRANSFERASE 2"/>
    <property type="match status" value="1"/>
</dbReference>